<keyword evidence="2" id="KW-1185">Reference proteome</keyword>
<comment type="caution">
    <text evidence="1">The sequence shown here is derived from an EMBL/GenBank/DDBJ whole genome shotgun (WGS) entry which is preliminary data.</text>
</comment>
<reference evidence="2" key="1">
    <citation type="journal article" date="2019" name="Int. J. Syst. Evol. Microbiol.">
        <title>The Global Catalogue of Microorganisms (GCM) 10K type strain sequencing project: providing services to taxonomists for standard genome sequencing and annotation.</title>
        <authorList>
            <consortium name="The Broad Institute Genomics Platform"/>
            <consortium name="The Broad Institute Genome Sequencing Center for Infectious Disease"/>
            <person name="Wu L."/>
            <person name="Ma J."/>
        </authorList>
    </citation>
    <scope>NUCLEOTIDE SEQUENCE [LARGE SCALE GENOMIC DNA]</scope>
    <source>
        <strain evidence="2">JCM 9458</strain>
    </source>
</reference>
<proteinExistence type="predicted"/>
<organism evidence="1 2">
    <name type="scientific">Cryptosporangium minutisporangium</name>
    <dbReference type="NCBI Taxonomy" id="113569"/>
    <lineage>
        <taxon>Bacteria</taxon>
        <taxon>Bacillati</taxon>
        <taxon>Actinomycetota</taxon>
        <taxon>Actinomycetes</taxon>
        <taxon>Cryptosporangiales</taxon>
        <taxon>Cryptosporangiaceae</taxon>
        <taxon>Cryptosporangium</taxon>
    </lineage>
</organism>
<sequence length="512" mass="56410">MAYRYDSVLRLEPAHPYSDLTRGLRAEIADPVWFLGRQWQLGEHRGEDAASPVRVEYRAERSPIRPFDADPRLDPRSVPTEAIVESEPDEFWTVGRRVTVGRGVERAAADAGRPLPDDDALRLADLAPPYDLLNGAFDGRVLFRDRAQLELPEAWFPESPPRPAPRDLWNSAELAYDADFTAGPATLALRRHDGGTVDWWSVDATAPVPDPARPPDVTSVVATRIQYPGAPNPRWWQIEESAADLGAYDTDRSHFGTLLLVELISSHSDDWYTFPIVAPVGSVLTLHEVTVIDSTGEPWVVRPPDDGWTMFTVTGLDPRSLVVWSTVTTALTGSVLDQVDLGVDEDANLVWAVERRVGGRDLLTPQGAEGTGGTDAAGTGADATAAHHYTYVPGADVPAHWHPYLVDEERPTSRLLVQARLADLAGVADRPGRRPPPMPAPITTLLRPTPGGGERIHSLQPSAVPVDGLQIERRYQLGRRVDGEPVLWLQRRRLPLAAPPTMRLRFDALEEE</sequence>
<gene>
    <name evidence="1" type="ORF">GCM10020369_35800</name>
</gene>
<dbReference type="EMBL" id="BAAAYN010000023">
    <property type="protein sequence ID" value="GAA3388675.1"/>
    <property type="molecule type" value="Genomic_DNA"/>
</dbReference>
<dbReference type="RefSeq" id="WP_345729260.1">
    <property type="nucleotide sequence ID" value="NZ_BAAAYN010000023.1"/>
</dbReference>
<dbReference type="Proteomes" id="UP001501676">
    <property type="component" value="Unassembled WGS sequence"/>
</dbReference>
<name>A0ABP6T0N5_9ACTN</name>
<evidence type="ECO:0000313" key="2">
    <source>
        <dbReference type="Proteomes" id="UP001501676"/>
    </source>
</evidence>
<protein>
    <submittedName>
        <fullName evidence="1">Uncharacterized protein</fullName>
    </submittedName>
</protein>
<evidence type="ECO:0000313" key="1">
    <source>
        <dbReference type="EMBL" id="GAA3388675.1"/>
    </source>
</evidence>
<accession>A0ABP6T0N5</accession>